<keyword evidence="1" id="KW-0175">Coiled coil</keyword>
<comment type="caution">
    <text evidence="2">The sequence shown here is derived from an EMBL/GenBank/DDBJ whole genome shotgun (WGS) entry which is preliminary data.</text>
</comment>
<protein>
    <submittedName>
        <fullName evidence="2">Uncharacterized protein</fullName>
    </submittedName>
</protein>
<dbReference type="AlphaFoldDB" id="A0A835L1Y3"/>
<evidence type="ECO:0000256" key="1">
    <source>
        <dbReference type="SAM" id="Coils"/>
    </source>
</evidence>
<evidence type="ECO:0000313" key="3">
    <source>
        <dbReference type="Proteomes" id="UP000648187"/>
    </source>
</evidence>
<sequence>MLSSLPYTSYTVTKTASTNDITQATVIIAFKRNFTQIRKLQNIINTKEHIIKEQRLQIKRIQAQNRRLKRNY</sequence>
<name>A0A835L1Y3_SPOEX</name>
<feature type="coiled-coil region" evidence="1">
    <location>
        <begin position="44"/>
        <end position="71"/>
    </location>
</feature>
<accession>A0A835L1Y3</accession>
<organism evidence="2 3">
    <name type="scientific">Spodoptera exigua</name>
    <name type="common">Beet armyworm</name>
    <name type="synonym">Noctua fulgens</name>
    <dbReference type="NCBI Taxonomy" id="7107"/>
    <lineage>
        <taxon>Eukaryota</taxon>
        <taxon>Metazoa</taxon>
        <taxon>Ecdysozoa</taxon>
        <taxon>Arthropoda</taxon>
        <taxon>Hexapoda</taxon>
        <taxon>Insecta</taxon>
        <taxon>Pterygota</taxon>
        <taxon>Neoptera</taxon>
        <taxon>Endopterygota</taxon>
        <taxon>Lepidoptera</taxon>
        <taxon>Glossata</taxon>
        <taxon>Ditrysia</taxon>
        <taxon>Noctuoidea</taxon>
        <taxon>Noctuidae</taxon>
        <taxon>Amphipyrinae</taxon>
        <taxon>Spodoptera</taxon>
    </lineage>
</organism>
<gene>
    <name evidence="2" type="ORF">HW555_009975</name>
</gene>
<keyword evidence="3" id="KW-1185">Reference proteome</keyword>
<dbReference type="EMBL" id="JACKWZ010000234">
    <property type="protein sequence ID" value="KAF9411113.1"/>
    <property type="molecule type" value="Genomic_DNA"/>
</dbReference>
<evidence type="ECO:0000313" key="2">
    <source>
        <dbReference type="EMBL" id="KAF9411113.1"/>
    </source>
</evidence>
<proteinExistence type="predicted"/>
<reference evidence="2" key="1">
    <citation type="submission" date="2020-08" db="EMBL/GenBank/DDBJ databases">
        <title>Spodoptera exigua strain:BAW_Kor-Di-RS1 Genome sequencing and assembly.</title>
        <authorList>
            <person name="Kim J."/>
            <person name="Nam H.Y."/>
            <person name="Kwon M."/>
            <person name="Choi J.H."/>
            <person name="Cho S.R."/>
            <person name="Kim G.-H."/>
        </authorList>
    </citation>
    <scope>NUCLEOTIDE SEQUENCE</scope>
    <source>
        <strain evidence="2">BAW_Kor-Di-RS1</strain>
        <tissue evidence="2">Whole-body</tissue>
    </source>
</reference>
<dbReference type="Proteomes" id="UP000648187">
    <property type="component" value="Unassembled WGS sequence"/>
</dbReference>